<dbReference type="InterPro" id="IPR013083">
    <property type="entry name" value="Znf_RING/FYVE/PHD"/>
</dbReference>
<dbReference type="EnsemblPlants" id="Kaladp0003s0018.1.v1.1">
    <property type="protein sequence ID" value="Kaladp0003s0018.1.v1.1"/>
    <property type="gene ID" value="Kaladp0003s0018.v1.1"/>
</dbReference>
<evidence type="ECO:0000256" key="8">
    <source>
        <dbReference type="ARBA" id="ARBA00022833"/>
    </source>
</evidence>
<proteinExistence type="predicted"/>
<dbReference type="PROSITE" id="PS50089">
    <property type="entry name" value="ZF_RING_2"/>
    <property type="match status" value="1"/>
</dbReference>
<evidence type="ECO:0000256" key="2">
    <source>
        <dbReference type="ARBA" id="ARBA00004906"/>
    </source>
</evidence>
<name>A0A7N0R9K1_KALFE</name>
<dbReference type="EC" id="2.3.2.27" evidence="3"/>
<comment type="pathway">
    <text evidence="2">Protein modification; protein ubiquitination.</text>
</comment>
<dbReference type="OMA" id="VEMPLCK"/>
<organism evidence="12 13">
    <name type="scientific">Kalanchoe fedtschenkoi</name>
    <name type="common">Lavender scallops</name>
    <name type="synonym">South American air plant</name>
    <dbReference type="NCBI Taxonomy" id="63787"/>
    <lineage>
        <taxon>Eukaryota</taxon>
        <taxon>Viridiplantae</taxon>
        <taxon>Streptophyta</taxon>
        <taxon>Embryophyta</taxon>
        <taxon>Tracheophyta</taxon>
        <taxon>Spermatophyta</taxon>
        <taxon>Magnoliopsida</taxon>
        <taxon>eudicotyledons</taxon>
        <taxon>Gunneridae</taxon>
        <taxon>Pentapetalae</taxon>
        <taxon>Saxifragales</taxon>
        <taxon>Crassulaceae</taxon>
        <taxon>Kalanchoe</taxon>
    </lineage>
</organism>
<dbReference type="InterPro" id="IPR044600">
    <property type="entry name" value="ATL1/ATL16-like"/>
</dbReference>
<evidence type="ECO:0000256" key="7">
    <source>
        <dbReference type="ARBA" id="ARBA00022786"/>
    </source>
</evidence>
<keyword evidence="8" id="KW-0862">Zinc</keyword>
<dbReference type="GO" id="GO:0008270">
    <property type="term" value="F:zinc ion binding"/>
    <property type="evidence" value="ECO:0007669"/>
    <property type="project" value="UniProtKB-KW"/>
</dbReference>
<dbReference type="GO" id="GO:0016567">
    <property type="term" value="P:protein ubiquitination"/>
    <property type="evidence" value="ECO:0007669"/>
    <property type="project" value="InterPro"/>
</dbReference>
<evidence type="ECO:0000256" key="9">
    <source>
        <dbReference type="PROSITE-ProRule" id="PRU00175"/>
    </source>
</evidence>
<dbReference type="Gene3D" id="3.30.40.10">
    <property type="entry name" value="Zinc/RING finger domain, C3HC4 (zinc finger)"/>
    <property type="match status" value="1"/>
</dbReference>
<evidence type="ECO:0000256" key="6">
    <source>
        <dbReference type="ARBA" id="ARBA00022771"/>
    </source>
</evidence>
<dbReference type="SUPFAM" id="SSF57850">
    <property type="entry name" value="RING/U-box"/>
    <property type="match status" value="1"/>
</dbReference>
<keyword evidence="6 9" id="KW-0863">Zinc-finger</keyword>
<feature type="transmembrane region" description="Helical" evidence="10">
    <location>
        <begin position="23"/>
        <end position="47"/>
    </location>
</feature>
<evidence type="ECO:0000256" key="3">
    <source>
        <dbReference type="ARBA" id="ARBA00012483"/>
    </source>
</evidence>
<keyword evidence="10" id="KW-0812">Transmembrane</keyword>
<dbReference type="Gramene" id="Kaladp0003s0018.1.v1.1">
    <property type="protein sequence ID" value="Kaladp0003s0018.1.v1.1"/>
    <property type="gene ID" value="Kaladp0003s0018.v1.1"/>
</dbReference>
<evidence type="ECO:0000313" key="12">
    <source>
        <dbReference type="EnsemblPlants" id="Kaladp0003s0018.1.v1.1"/>
    </source>
</evidence>
<evidence type="ECO:0000313" key="13">
    <source>
        <dbReference type="Proteomes" id="UP000594263"/>
    </source>
</evidence>
<dbReference type="InterPro" id="IPR001841">
    <property type="entry name" value="Znf_RING"/>
</dbReference>
<sequence>MGLPDVASDPPSHLYPQAIQLKLYQAFIFSIPVLFSIILFLLFYLFYLKRRSLAAASASASPSLGLPRSTAAHSSNLDSHSLCENGLLKEKLKEMLPKISFTEDLQAEDTICCVCLGEFEVAEELIQIPLCKHIFHLDCIHHWLFSHSTCPLCRCSVYRPVAATKLGAVTAPSSSWQTLYVAGPEHSDQVVLALDNLRSHQEHVIEVSDSSDRVANLDTTDTSPR</sequence>
<keyword evidence="4" id="KW-0808">Transferase</keyword>
<dbReference type="Pfam" id="PF13639">
    <property type="entry name" value="zf-RING_2"/>
    <property type="match status" value="1"/>
</dbReference>
<keyword evidence="10" id="KW-0472">Membrane</keyword>
<keyword evidence="10" id="KW-1133">Transmembrane helix</keyword>
<keyword evidence="7" id="KW-0833">Ubl conjugation pathway</keyword>
<comment type="catalytic activity">
    <reaction evidence="1">
        <text>S-ubiquitinyl-[E2 ubiquitin-conjugating enzyme]-L-cysteine + [acceptor protein]-L-lysine = [E2 ubiquitin-conjugating enzyme]-L-cysteine + N(6)-ubiquitinyl-[acceptor protein]-L-lysine.</text>
        <dbReference type="EC" id="2.3.2.27"/>
    </reaction>
</comment>
<dbReference type="PANTHER" id="PTHR46913">
    <property type="entry name" value="RING-H2 FINGER PROTEIN ATL16"/>
    <property type="match status" value="1"/>
</dbReference>
<protein>
    <recommendedName>
        <fullName evidence="3">RING-type E3 ubiquitin transferase</fullName>
        <ecNumber evidence="3">2.3.2.27</ecNumber>
    </recommendedName>
</protein>
<evidence type="ECO:0000259" key="11">
    <source>
        <dbReference type="PROSITE" id="PS50089"/>
    </source>
</evidence>
<dbReference type="CDD" id="cd16461">
    <property type="entry name" value="RING-H2_EL5-like"/>
    <property type="match status" value="1"/>
</dbReference>
<evidence type="ECO:0000256" key="5">
    <source>
        <dbReference type="ARBA" id="ARBA00022723"/>
    </source>
</evidence>
<dbReference type="AlphaFoldDB" id="A0A7N0R9K1"/>
<evidence type="ECO:0000256" key="4">
    <source>
        <dbReference type="ARBA" id="ARBA00022679"/>
    </source>
</evidence>
<reference evidence="12" key="1">
    <citation type="submission" date="2021-01" db="UniProtKB">
        <authorList>
            <consortium name="EnsemblPlants"/>
        </authorList>
    </citation>
    <scope>IDENTIFICATION</scope>
</reference>
<evidence type="ECO:0000256" key="1">
    <source>
        <dbReference type="ARBA" id="ARBA00000900"/>
    </source>
</evidence>
<dbReference type="PANTHER" id="PTHR46913:SF23">
    <property type="entry name" value="E3 UBIQUITIN-PROTEIN LIGASE RHA4A-RELATED"/>
    <property type="match status" value="1"/>
</dbReference>
<accession>A0A7N0R9K1</accession>
<feature type="domain" description="RING-type" evidence="11">
    <location>
        <begin position="112"/>
        <end position="154"/>
    </location>
</feature>
<evidence type="ECO:0000256" key="10">
    <source>
        <dbReference type="SAM" id="Phobius"/>
    </source>
</evidence>
<keyword evidence="5" id="KW-0479">Metal-binding</keyword>
<keyword evidence="13" id="KW-1185">Reference proteome</keyword>
<dbReference type="SMART" id="SM00184">
    <property type="entry name" value="RING"/>
    <property type="match status" value="1"/>
</dbReference>
<dbReference type="GO" id="GO:0061630">
    <property type="term" value="F:ubiquitin protein ligase activity"/>
    <property type="evidence" value="ECO:0007669"/>
    <property type="project" value="UniProtKB-EC"/>
</dbReference>
<dbReference type="Proteomes" id="UP000594263">
    <property type="component" value="Unplaced"/>
</dbReference>